<comment type="catalytic activity">
    <reaction evidence="15">
        <text>L-threonyl-[protein] + ATP = O-phospho-L-threonyl-[protein] + ADP + H(+)</text>
        <dbReference type="Rhea" id="RHEA:46608"/>
        <dbReference type="Rhea" id="RHEA-COMP:11060"/>
        <dbReference type="Rhea" id="RHEA-COMP:11605"/>
        <dbReference type="ChEBI" id="CHEBI:15378"/>
        <dbReference type="ChEBI" id="CHEBI:30013"/>
        <dbReference type="ChEBI" id="CHEBI:30616"/>
        <dbReference type="ChEBI" id="CHEBI:61977"/>
        <dbReference type="ChEBI" id="CHEBI:456216"/>
        <dbReference type="EC" id="2.7.11.1"/>
    </reaction>
</comment>
<dbReference type="FunFam" id="3.80.10.10:FF:000111">
    <property type="entry name" value="LRR receptor-like serine/threonine-protein kinase ERECTA"/>
    <property type="match status" value="1"/>
</dbReference>
<dbReference type="FunFam" id="1.10.510.10:FF:001023">
    <property type="entry name" value="Os07g0541700 protein"/>
    <property type="match status" value="1"/>
</dbReference>
<dbReference type="GO" id="GO:0004674">
    <property type="term" value="F:protein serine/threonine kinase activity"/>
    <property type="evidence" value="ECO:0007669"/>
    <property type="project" value="UniProtKB-KW"/>
</dbReference>
<keyword evidence="8" id="KW-0677">Repeat</keyword>
<dbReference type="EC" id="2.7.11.1" evidence="3"/>
<dbReference type="Gene3D" id="1.10.510.10">
    <property type="entry name" value="Transferase(Phosphotransferase) domain 1"/>
    <property type="match status" value="1"/>
</dbReference>
<reference evidence="20" key="1">
    <citation type="submission" date="2023-07" db="EMBL/GenBank/DDBJ databases">
        <title>draft genome sequence of fig (Ficus carica).</title>
        <authorList>
            <person name="Takahashi T."/>
            <person name="Nishimura K."/>
        </authorList>
    </citation>
    <scope>NUCLEOTIDE SEQUENCE</scope>
</reference>
<dbReference type="EMBL" id="BTGU01000006">
    <property type="protein sequence ID" value="GMN36327.1"/>
    <property type="molecule type" value="Genomic_DNA"/>
</dbReference>
<evidence type="ECO:0000256" key="6">
    <source>
        <dbReference type="ARBA" id="ARBA00022679"/>
    </source>
</evidence>
<evidence type="ECO:0000313" key="20">
    <source>
        <dbReference type="EMBL" id="GMN36327.1"/>
    </source>
</evidence>
<dbReference type="InterPro" id="IPR032675">
    <property type="entry name" value="LRR_dom_sf"/>
</dbReference>
<evidence type="ECO:0000256" key="4">
    <source>
        <dbReference type="ARBA" id="ARBA00022527"/>
    </source>
</evidence>
<evidence type="ECO:0000256" key="13">
    <source>
        <dbReference type="ARBA" id="ARBA00023136"/>
    </source>
</evidence>
<proteinExistence type="inferred from homology"/>
<dbReference type="GO" id="GO:0016020">
    <property type="term" value="C:membrane"/>
    <property type="evidence" value="ECO:0007669"/>
    <property type="project" value="UniProtKB-SubCell"/>
</dbReference>
<evidence type="ECO:0000256" key="1">
    <source>
        <dbReference type="ARBA" id="ARBA00004167"/>
    </source>
</evidence>
<dbReference type="InterPro" id="IPR017441">
    <property type="entry name" value="Protein_kinase_ATP_BS"/>
</dbReference>
<feature type="transmembrane region" description="Helical" evidence="18">
    <location>
        <begin position="265"/>
        <end position="295"/>
    </location>
</feature>
<dbReference type="SUPFAM" id="SSF56112">
    <property type="entry name" value="Protein kinase-like (PK-like)"/>
    <property type="match status" value="1"/>
</dbReference>
<sequence length="567" mass="62871">MNETISDEIGELPLLEQLFLSHNCFAGPIPEALGKFINLGLLDLSHNQFYGEIPASLGNLSRLNTLFLNNNHLSGKIPQSFGDYKELHKFDLSHNRLTGEIPPEIAGMSEIRIFINLSHNYLEGLLPAELSKLQDVQEIDLSSNNLSGNLFPQISSCIVLRLLNLSNNSLDGTLPDSLGDLKNLESLDVSRNNLSGRIPTCLKNITTLAYINLSLNNFEGMIPFGGVFNSAKNSSFMGIPRLCGIVAGRPLPSCRHRRHFFHSRMFLIIFVIMTVILALLLATCCGFCCGCIVVVSSEKVQEVIDPTSPEFIHNFPRISYRELADATEGFDDKRLIGSGSYGSVYKGVLSDGTTIAVKVLHMQSRRSINSFHRECQVLKTIRHRNVVRIITVCSFPEFKALVFPYMPNGSLDSRLYEHSSNGLSSHSSSLTLTHRVNICSDIAEGMAYLHHQSPIVVIHCDLKPSNVLLNNDMTALVSDFGISRLLTPNEAVENHENSASNMLVGSIGYIPPDLSSKRKKTWEVSIKSLIELGLRCTQDSPSSRPTMLEVAVVLNQLKRDLSSWMWS</sequence>
<dbReference type="Gene3D" id="3.80.10.10">
    <property type="entry name" value="Ribonuclease Inhibitor"/>
    <property type="match status" value="1"/>
</dbReference>
<dbReference type="Proteomes" id="UP001187192">
    <property type="component" value="Unassembled WGS sequence"/>
</dbReference>
<keyword evidence="10" id="KW-0418">Kinase</keyword>
<feature type="domain" description="Protein kinase" evidence="19">
    <location>
        <begin position="330"/>
        <end position="567"/>
    </location>
</feature>
<dbReference type="PROSITE" id="PS00107">
    <property type="entry name" value="PROTEIN_KINASE_ATP"/>
    <property type="match status" value="1"/>
</dbReference>
<keyword evidence="9 17" id="KW-0547">Nucleotide-binding</keyword>
<evidence type="ECO:0000256" key="10">
    <source>
        <dbReference type="ARBA" id="ARBA00022777"/>
    </source>
</evidence>
<keyword evidence="6" id="KW-0808">Transferase</keyword>
<evidence type="ECO:0000256" key="5">
    <source>
        <dbReference type="ARBA" id="ARBA00022614"/>
    </source>
</evidence>
<dbReference type="SMART" id="SM00220">
    <property type="entry name" value="S_TKc"/>
    <property type="match status" value="1"/>
</dbReference>
<comment type="catalytic activity">
    <reaction evidence="16">
        <text>L-seryl-[protein] + ATP = O-phospho-L-seryl-[protein] + ADP + H(+)</text>
        <dbReference type="Rhea" id="RHEA:17989"/>
        <dbReference type="Rhea" id="RHEA-COMP:9863"/>
        <dbReference type="Rhea" id="RHEA-COMP:11604"/>
        <dbReference type="ChEBI" id="CHEBI:15378"/>
        <dbReference type="ChEBI" id="CHEBI:29999"/>
        <dbReference type="ChEBI" id="CHEBI:30616"/>
        <dbReference type="ChEBI" id="CHEBI:83421"/>
        <dbReference type="ChEBI" id="CHEBI:456216"/>
        <dbReference type="EC" id="2.7.11.1"/>
    </reaction>
</comment>
<keyword evidence="7 18" id="KW-0812">Transmembrane</keyword>
<dbReference type="InterPro" id="IPR011009">
    <property type="entry name" value="Kinase-like_dom_sf"/>
</dbReference>
<dbReference type="Pfam" id="PF00560">
    <property type="entry name" value="LRR_1"/>
    <property type="match status" value="8"/>
</dbReference>
<keyword evidence="5" id="KW-0433">Leucine-rich repeat</keyword>
<dbReference type="InterPro" id="IPR000719">
    <property type="entry name" value="Prot_kinase_dom"/>
</dbReference>
<dbReference type="GO" id="GO:0005524">
    <property type="term" value="F:ATP binding"/>
    <property type="evidence" value="ECO:0007669"/>
    <property type="project" value="UniProtKB-UniRule"/>
</dbReference>
<comment type="caution">
    <text evidence="20">The sequence shown here is derived from an EMBL/GenBank/DDBJ whole genome shotgun (WGS) entry which is preliminary data.</text>
</comment>
<keyword evidence="21" id="KW-1185">Reference proteome</keyword>
<dbReference type="FunFam" id="3.80.10.10:FF:000186">
    <property type="entry name" value="LRR receptor-like serine/threonine-protein kinase ERECTA"/>
    <property type="match status" value="1"/>
</dbReference>
<dbReference type="InterPro" id="IPR051809">
    <property type="entry name" value="Plant_receptor-like_S/T_kinase"/>
</dbReference>
<dbReference type="Gene3D" id="3.30.200.20">
    <property type="entry name" value="Phosphorylase Kinase, domain 1"/>
    <property type="match status" value="1"/>
</dbReference>
<evidence type="ECO:0000256" key="17">
    <source>
        <dbReference type="PROSITE-ProRule" id="PRU10141"/>
    </source>
</evidence>
<dbReference type="AlphaFoldDB" id="A0AA88D006"/>
<keyword evidence="12 18" id="KW-1133">Transmembrane helix</keyword>
<name>A0AA88D006_FICCA</name>
<evidence type="ECO:0000256" key="3">
    <source>
        <dbReference type="ARBA" id="ARBA00012513"/>
    </source>
</evidence>
<feature type="binding site" evidence="17">
    <location>
        <position position="358"/>
    </location>
    <ligand>
        <name>ATP</name>
        <dbReference type="ChEBI" id="CHEBI:30616"/>
    </ligand>
</feature>
<evidence type="ECO:0000256" key="8">
    <source>
        <dbReference type="ARBA" id="ARBA00022737"/>
    </source>
</evidence>
<dbReference type="SUPFAM" id="SSF52058">
    <property type="entry name" value="L domain-like"/>
    <property type="match status" value="1"/>
</dbReference>
<evidence type="ECO:0000256" key="11">
    <source>
        <dbReference type="ARBA" id="ARBA00022840"/>
    </source>
</evidence>
<keyword evidence="13 18" id="KW-0472">Membrane</keyword>
<evidence type="ECO:0000256" key="18">
    <source>
        <dbReference type="SAM" id="Phobius"/>
    </source>
</evidence>
<keyword evidence="4" id="KW-0723">Serine/threonine-protein kinase</keyword>
<evidence type="ECO:0000256" key="12">
    <source>
        <dbReference type="ARBA" id="ARBA00022989"/>
    </source>
</evidence>
<evidence type="ECO:0000256" key="15">
    <source>
        <dbReference type="ARBA" id="ARBA00047899"/>
    </source>
</evidence>
<dbReference type="FunFam" id="3.30.200.20:FF:000543">
    <property type="entry name" value="Putative leucine-rich repeat receptor-like serine/threonine-protein kinase"/>
    <property type="match status" value="1"/>
</dbReference>
<evidence type="ECO:0000256" key="2">
    <source>
        <dbReference type="ARBA" id="ARBA00009592"/>
    </source>
</evidence>
<dbReference type="InterPro" id="IPR001611">
    <property type="entry name" value="Leu-rich_rpt"/>
</dbReference>
<comment type="similarity">
    <text evidence="2">Belongs to the RLP family.</text>
</comment>
<evidence type="ECO:0000256" key="7">
    <source>
        <dbReference type="ARBA" id="ARBA00022692"/>
    </source>
</evidence>
<comment type="subcellular location">
    <subcellularLocation>
        <location evidence="1">Membrane</location>
        <topology evidence="1">Single-pass membrane protein</topology>
    </subcellularLocation>
</comment>
<dbReference type="InterPro" id="IPR008271">
    <property type="entry name" value="Ser/Thr_kinase_AS"/>
</dbReference>
<dbReference type="PROSITE" id="PS00108">
    <property type="entry name" value="PROTEIN_KINASE_ST"/>
    <property type="match status" value="1"/>
</dbReference>
<evidence type="ECO:0000313" key="21">
    <source>
        <dbReference type="Proteomes" id="UP001187192"/>
    </source>
</evidence>
<dbReference type="PANTHER" id="PTHR27008">
    <property type="entry name" value="OS04G0122200 PROTEIN"/>
    <property type="match status" value="1"/>
</dbReference>
<gene>
    <name evidence="20" type="ORF">TIFTF001_005937</name>
</gene>
<accession>A0AA88D006</accession>
<dbReference type="PROSITE" id="PS50011">
    <property type="entry name" value="PROTEIN_KINASE_DOM"/>
    <property type="match status" value="1"/>
</dbReference>
<evidence type="ECO:0000256" key="16">
    <source>
        <dbReference type="ARBA" id="ARBA00048679"/>
    </source>
</evidence>
<evidence type="ECO:0000259" key="19">
    <source>
        <dbReference type="PROSITE" id="PS50011"/>
    </source>
</evidence>
<dbReference type="Pfam" id="PF00069">
    <property type="entry name" value="Pkinase"/>
    <property type="match status" value="1"/>
</dbReference>
<keyword evidence="14" id="KW-0325">Glycoprotein</keyword>
<organism evidence="20 21">
    <name type="scientific">Ficus carica</name>
    <name type="common">Common fig</name>
    <dbReference type="NCBI Taxonomy" id="3494"/>
    <lineage>
        <taxon>Eukaryota</taxon>
        <taxon>Viridiplantae</taxon>
        <taxon>Streptophyta</taxon>
        <taxon>Embryophyta</taxon>
        <taxon>Tracheophyta</taxon>
        <taxon>Spermatophyta</taxon>
        <taxon>Magnoliopsida</taxon>
        <taxon>eudicotyledons</taxon>
        <taxon>Gunneridae</taxon>
        <taxon>Pentapetalae</taxon>
        <taxon>rosids</taxon>
        <taxon>fabids</taxon>
        <taxon>Rosales</taxon>
        <taxon>Moraceae</taxon>
        <taxon>Ficeae</taxon>
        <taxon>Ficus</taxon>
    </lineage>
</organism>
<evidence type="ECO:0000256" key="14">
    <source>
        <dbReference type="ARBA" id="ARBA00023180"/>
    </source>
</evidence>
<keyword evidence="11 17" id="KW-0067">ATP-binding</keyword>
<evidence type="ECO:0000256" key="9">
    <source>
        <dbReference type="ARBA" id="ARBA00022741"/>
    </source>
</evidence>
<protein>
    <recommendedName>
        <fullName evidence="3">non-specific serine/threonine protein kinase</fullName>
        <ecNumber evidence="3">2.7.11.1</ecNumber>
    </recommendedName>
</protein>
<dbReference type="PANTHER" id="PTHR27008:SF510">
    <property type="entry name" value="OS09G0423200 PROTEIN"/>
    <property type="match status" value="1"/>
</dbReference>